<evidence type="ECO:0000313" key="6">
    <source>
        <dbReference type="Proteomes" id="UP000557772"/>
    </source>
</evidence>
<dbReference type="GO" id="GO:0045892">
    <property type="term" value="P:negative regulation of DNA-templated transcription"/>
    <property type="evidence" value="ECO:0007669"/>
    <property type="project" value="TreeGrafter"/>
</dbReference>
<dbReference type="GO" id="GO:0003700">
    <property type="term" value="F:DNA-binding transcription factor activity"/>
    <property type="evidence" value="ECO:0007669"/>
    <property type="project" value="InterPro"/>
</dbReference>
<dbReference type="InterPro" id="IPR036390">
    <property type="entry name" value="WH_DNA-bd_sf"/>
</dbReference>
<comment type="caution">
    <text evidence="5">The sequence shown here is derived from an EMBL/GenBank/DDBJ whole genome shotgun (WGS) entry which is preliminary data.</text>
</comment>
<dbReference type="GO" id="GO:0003677">
    <property type="term" value="F:DNA binding"/>
    <property type="evidence" value="ECO:0007669"/>
    <property type="project" value="UniProtKB-KW"/>
</dbReference>
<dbReference type="InterPro" id="IPR036388">
    <property type="entry name" value="WH-like_DNA-bd_sf"/>
</dbReference>
<keyword evidence="6" id="KW-1185">Reference proteome</keyword>
<dbReference type="InterPro" id="IPR011663">
    <property type="entry name" value="UTRA"/>
</dbReference>
<dbReference type="Gene3D" id="3.40.1410.10">
    <property type="entry name" value="Chorismate lyase-like"/>
    <property type="match status" value="1"/>
</dbReference>
<evidence type="ECO:0000313" key="5">
    <source>
        <dbReference type="EMBL" id="NNG38228.1"/>
    </source>
</evidence>
<name>A0A849AG90_9MICO</name>
<dbReference type="SMART" id="SM00345">
    <property type="entry name" value="HTH_GNTR"/>
    <property type="match status" value="1"/>
</dbReference>
<proteinExistence type="predicted"/>
<dbReference type="SUPFAM" id="SSF64288">
    <property type="entry name" value="Chorismate lyase-like"/>
    <property type="match status" value="1"/>
</dbReference>
<dbReference type="CDD" id="cd07377">
    <property type="entry name" value="WHTH_GntR"/>
    <property type="match status" value="1"/>
</dbReference>
<dbReference type="RefSeq" id="WP_171151775.1">
    <property type="nucleotide sequence ID" value="NZ_JABENB010000001.1"/>
</dbReference>
<dbReference type="Proteomes" id="UP000557772">
    <property type="component" value="Unassembled WGS sequence"/>
</dbReference>
<dbReference type="SUPFAM" id="SSF46785">
    <property type="entry name" value="Winged helix' DNA-binding domain"/>
    <property type="match status" value="1"/>
</dbReference>
<reference evidence="5 6" key="1">
    <citation type="submission" date="2020-05" db="EMBL/GenBank/DDBJ databases">
        <title>Flexivirga sp. ID2601S isolated from air conditioner.</title>
        <authorList>
            <person name="Kim D.H."/>
        </authorList>
    </citation>
    <scope>NUCLEOTIDE SEQUENCE [LARGE SCALE GENOMIC DNA]</scope>
    <source>
        <strain evidence="5 6">ID2601S</strain>
    </source>
</reference>
<dbReference type="PANTHER" id="PTHR44846:SF17">
    <property type="entry name" value="GNTR-FAMILY TRANSCRIPTIONAL REGULATOR"/>
    <property type="match status" value="1"/>
</dbReference>
<evidence type="ECO:0000256" key="3">
    <source>
        <dbReference type="ARBA" id="ARBA00023163"/>
    </source>
</evidence>
<sequence>MPTARWTSADPRRDRAQPIAEALRERIAAGDLRPGDRLEESELGAAYTASRNSVREALDLLVADGLVERKRGVGTRVGTPKLGHGLDRLAGLGETLLEQGEVRNEALEARRLRRLPKDVAARLDQAPEDGGVRIRRLRSLQTEPLSLDVSYFPADVGASLLSADLAGTDVFELLEESLGTRLGSAQLVVHADVADAELATLLEIGVGDPVFRIDRLTRLPGGRPVDAEQLLVRADRIALEATIERDR</sequence>
<dbReference type="Gene3D" id="1.10.10.10">
    <property type="entry name" value="Winged helix-like DNA-binding domain superfamily/Winged helix DNA-binding domain"/>
    <property type="match status" value="1"/>
</dbReference>
<dbReference type="InterPro" id="IPR028978">
    <property type="entry name" value="Chorismate_lyase_/UTRA_dom_sf"/>
</dbReference>
<dbReference type="Pfam" id="PF00392">
    <property type="entry name" value="GntR"/>
    <property type="match status" value="1"/>
</dbReference>
<gene>
    <name evidence="5" type="ORF">HJ588_02935</name>
</gene>
<keyword evidence="3" id="KW-0804">Transcription</keyword>
<accession>A0A849AG90</accession>
<evidence type="ECO:0000259" key="4">
    <source>
        <dbReference type="PROSITE" id="PS50949"/>
    </source>
</evidence>
<keyword evidence="1" id="KW-0805">Transcription regulation</keyword>
<evidence type="ECO:0000256" key="2">
    <source>
        <dbReference type="ARBA" id="ARBA00023125"/>
    </source>
</evidence>
<dbReference type="InterPro" id="IPR000524">
    <property type="entry name" value="Tscrpt_reg_HTH_GntR"/>
</dbReference>
<keyword evidence="2" id="KW-0238">DNA-binding</keyword>
<dbReference type="PROSITE" id="PS50949">
    <property type="entry name" value="HTH_GNTR"/>
    <property type="match status" value="1"/>
</dbReference>
<dbReference type="PANTHER" id="PTHR44846">
    <property type="entry name" value="MANNOSYL-D-GLYCERATE TRANSPORT/METABOLISM SYSTEM REPRESSOR MNGR-RELATED"/>
    <property type="match status" value="1"/>
</dbReference>
<evidence type="ECO:0000256" key="1">
    <source>
        <dbReference type="ARBA" id="ARBA00023015"/>
    </source>
</evidence>
<dbReference type="SMART" id="SM00866">
    <property type="entry name" value="UTRA"/>
    <property type="match status" value="1"/>
</dbReference>
<dbReference type="AlphaFoldDB" id="A0A849AG90"/>
<organism evidence="5 6">
    <name type="scientific">Flexivirga aerilata</name>
    <dbReference type="NCBI Taxonomy" id="1656889"/>
    <lineage>
        <taxon>Bacteria</taxon>
        <taxon>Bacillati</taxon>
        <taxon>Actinomycetota</taxon>
        <taxon>Actinomycetes</taxon>
        <taxon>Micrococcales</taxon>
        <taxon>Dermacoccaceae</taxon>
        <taxon>Flexivirga</taxon>
    </lineage>
</organism>
<dbReference type="EMBL" id="JABENB010000001">
    <property type="protein sequence ID" value="NNG38228.1"/>
    <property type="molecule type" value="Genomic_DNA"/>
</dbReference>
<dbReference type="Pfam" id="PF07702">
    <property type="entry name" value="UTRA"/>
    <property type="match status" value="1"/>
</dbReference>
<protein>
    <submittedName>
        <fullName evidence="5">GntR family transcriptional regulator</fullName>
    </submittedName>
</protein>
<feature type="domain" description="HTH gntR-type" evidence="4">
    <location>
        <begin position="13"/>
        <end position="80"/>
    </location>
</feature>
<dbReference type="InterPro" id="IPR050679">
    <property type="entry name" value="Bact_HTH_transcr_reg"/>
</dbReference>